<organism evidence="14 15">
    <name type="scientific">Oecophyllibacter saccharovorans</name>
    <dbReference type="NCBI Taxonomy" id="2558360"/>
    <lineage>
        <taxon>Bacteria</taxon>
        <taxon>Pseudomonadati</taxon>
        <taxon>Pseudomonadota</taxon>
        <taxon>Alphaproteobacteria</taxon>
        <taxon>Acetobacterales</taxon>
        <taxon>Acetobacteraceae</taxon>
        <taxon>Oecophyllibacter</taxon>
    </lineage>
</organism>
<keyword evidence="8 13" id="KW-0547">Nucleotide-binding</keyword>
<keyword evidence="15" id="KW-1185">Reference proteome</keyword>
<evidence type="ECO:0000256" key="1">
    <source>
        <dbReference type="ARBA" id="ARBA00002274"/>
    </source>
</evidence>
<comment type="catalytic activity">
    <reaction evidence="13">
        <text>a lipid A disaccharide + ATP = a lipid IVA + ADP + H(+)</text>
        <dbReference type="Rhea" id="RHEA:67840"/>
        <dbReference type="ChEBI" id="CHEBI:15378"/>
        <dbReference type="ChEBI" id="CHEBI:30616"/>
        <dbReference type="ChEBI" id="CHEBI:176343"/>
        <dbReference type="ChEBI" id="CHEBI:176425"/>
        <dbReference type="ChEBI" id="CHEBI:456216"/>
        <dbReference type="EC" id="2.7.1.130"/>
    </reaction>
</comment>
<comment type="pathway">
    <text evidence="2 13">Glycolipid biosynthesis; lipid IV(A) biosynthesis; lipid IV(A) from (3R)-3-hydroxytetradecanoyl-[acyl-carrier-protein] and UDP-N-acetyl-alpha-D-glucosamine: step 6/6.</text>
</comment>
<evidence type="ECO:0000256" key="5">
    <source>
        <dbReference type="ARBA" id="ARBA00022516"/>
    </source>
</evidence>
<evidence type="ECO:0000256" key="6">
    <source>
        <dbReference type="ARBA" id="ARBA00022556"/>
    </source>
</evidence>
<accession>A0A506UQU8</accession>
<sequence>MRLKAPAFWNSPRASIGALLLSPFALLTRIAGWKRQRHWPVHLPVPVICCGGITVGGTGKTPLTLDLLQRLQKRGYTPHVLTRGYGGKRRRGRVSFRDTARSAGDEALLLAQHAPTWCGKDRVSNARQAIAAGADCLVMDDGLQDPSLYKDLSILTLDGQVGLGNGQLLPAGPLREPLKRLLKRVHHIAILGPDAHNLHHCPEFAGLPVDQAYFAASPENLRELSDRRVIAFAGIGRPGKFFDMLKASGIQLLRGLAFPDHHVYSRKDLRRLHQLTHKTGTVLATTQKDAVKLPADFRHNLCIVETELTWSDPRAPEDFIDRLLASWPRLQAQAQKKLAQKKIDAHPVSAQTCQNERS</sequence>
<gene>
    <name evidence="13 14" type="primary">lpxK</name>
    <name evidence="14" type="ORF">E3202_01750</name>
</gene>
<dbReference type="InterPro" id="IPR003758">
    <property type="entry name" value="LpxK"/>
</dbReference>
<comment type="similarity">
    <text evidence="13">Belongs to the LpxK family.</text>
</comment>
<comment type="function">
    <text evidence="1 13">Transfers the gamma-phosphate of ATP to the 4'-position of a tetraacyldisaccharide 1-phosphate intermediate (termed DS-1-P) to form tetraacyldisaccharide 1,4'-bis-phosphate (lipid IVA).</text>
</comment>
<feature type="binding site" evidence="13">
    <location>
        <begin position="54"/>
        <end position="61"/>
    </location>
    <ligand>
        <name>ATP</name>
        <dbReference type="ChEBI" id="CHEBI:30616"/>
    </ligand>
</feature>
<keyword evidence="11 13" id="KW-0443">Lipid metabolism</keyword>
<keyword evidence="9 13" id="KW-0418">Kinase</keyword>
<dbReference type="InterPro" id="IPR027417">
    <property type="entry name" value="P-loop_NTPase"/>
</dbReference>
<keyword evidence="10 13" id="KW-0067">ATP-binding</keyword>
<comment type="caution">
    <text evidence="14">The sequence shown here is derived from an EMBL/GenBank/DDBJ whole genome shotgun (WGS) entry which is preliminary data.</text>
</comment>
<dbReference type="PANTHER" id="PTHR42724:SF1">
    <property type="entry name" value="TETRAACYLDISACCHARIDE 4'-KINASE, MITOCHONDRIAL-RELATED"/>
    <property type="match status" value="1"/>
</dbReference>
<proteinExistence type="inferred from homology"/>
<dbReference type="Pfam" id="PF02606">
    <property type="entry name" value="LpxK"/>
    <property type="match status" value="1"/>
</dbReference>
<dbReference type="Proteomes" id="UP000315037">
    <property type="component" value="Unassembled WGS sequence"/>
</dbReference>
<keyword evidence="6 13" id="KW-0441">Lipid A biosynthesis</keyword>
<reference evidence="14 15" key="1">
    <citation type="submission" date="2019-03" db="EMBL/GenBank/DDBJ databases">
        <title>The complete genome sequence of Neokomagataea sp. Jb2 NBRC113641.</title>
        <authorList>
            <person name="Chua K.-O."/>
            <person name="Chan K.-G."/>
            <person name="See-Too W.-S."/>
        </authorList>
    </citation>
    <scope>NUCLEOTIDE SEQUENCE [LARGE SCALE GENOMIC DNA]</scope>
    <source>
        <strain evidence="14 15">Jb2</strain>
    </source>
</reference>
<dbReference type="GO" id="GO:0009244">
    <property type="term" value="P:lipopolysaccharide core region biosynthetic process"/>
    <property type="evidence" value="ECO:0007669"/>
    <property type="project" value="TreeGrafter"/>
</dbReference>
<dbReference type="GO" id="GO:0005886">
    <property type="term" value="C:plasma membrane"/>
    <property type="evidence" value="ECO:0007669"/>
    <property type="project" value="TreeGrafter"/>
</dbReference>
<evidence type="ECO:0000256" key="7">
    <source>
        <dbReference type="ARBA" id="ARBA00022679"/>
    </source>
</evidence>
<evidence type="ECO:0000256" key="13">
    <source>
        <dbReference type="HAMAP-Rule" id="MF_00409"/>
    </source>
</evidence>
<dbReference type="SUPFAM" id="SSF52540">
    <property type="entry name" value="P-loop containing nucleoside triphosphate hydrolases"/>
    <property type="match status" value="1"/>
</dbReference>
<dbReference type="GO" id="GO:0005524">
    <property type="term" value="F:ATP binding"/>
    <property type="evidence" value="ECO:0007669"/>
    <property type="project" value="UniProtKB-UniRule"/>
</dbReference>
<keyword evidence="5 13" id="KW-0444">Lipid biosynthesis</keyword>
<evidence type="ECO:0000256" key="9">
    <source>
        <dbReference type="ARBA" id="ARBA00022777"/>
    </source>
</evidence>
<dbReference type="EMBL" id="SORZ01000001">
    <property type="protein sequence ID" value="TPW35704.1"/>
    <property type="molecule type" value="Genomic_DNA"/>
</dbReference>
<protein>
    <recommendedName>
        <fullName evidence="4 13">Tetraacyldisaccharide 4'-kinase</fullName>
        <ecNumber evidence="3 13">2.7.1.130</ecNumber>
    </recommendedName>
    <alternativeName>
        <fullName evidence="12 13">Lipid A 4'-kinase</fullName>
    </alternativeName>
</protein>
<evidence type="ECO:0000313" key="15">
    <source>
        <dbReference type="Proteomes" id="UP000315037"/>
    </source>
</evidence>
<evidence type="ECO:0000256" key="11">
    <source>
        <dbReference type="ARBA" id="ARBA00023098"/>
    </source>
</evidence>
<evidence type="ECO:0000313" key="14">
    <source>
        <dbReference type="EMBL" id="TPW35704.1"/>
    </source>
</evidence>
<dbReference type="UniPathway" id="UPA00359">
    <property type="reaction ID" value="UER00482"/>
</dbReference>
<dbReference type="GO" id="GO:0009029">
    <property type="term" value="F:lipid-A 4'-kinase activity"/>
    <property type="evidence" value="ECO:0007669"/>
    <property type="project" value="UniProtKB-UniRule"/>
</dbReference>
<evidence type="ECO:0000256" key="3">
    <source>
        <dbReference type="ARBA" id="ARBA00012071"/>
    </source>
</evidence>
<evidence type="ECO:0000256" key="4">
    <source>
        <dbReference type="ARBA" id="ARBA00016436"/>
    </source>
</evidence>
<evidence type="ECO:0000256" key="12">
    <source>
        <dbReference type="ARBA" id="ARBA00029757"/>
    </source>
</evidence>
<dbReference type="GO" id="GO:0009245">
    <property type="term" value="P:lipid A biosynthetic process"/>
    <property type="evidence" value="ECO:0007669"/>
    <property type="project" value="UniProtKB-UniRule"/>
</dbReference>
<evidence type="ECO:0000256" key="2">
    <source>
        <dbReference type="ARBA" id="ARBA00004870"/>
    </source>
</evidence>
<dbReference type="EC" id="2.7.1.130" evidence="3 13"/>
<name>A0A506UQU8_9PROT</name>
<dbReference type="PANTHER" id="PTHR42724">
    <property type="entry name" value="TETRAACYLDISACCHARIDE 4'-KINASE"/>
    <property type="match status" value="1"/>
</dbReference>
<evidence type="ECO:0000256" key="8">
    <source>
        <dbReference type="ARBA" id="ARBA00022741"/>
    </source>
</evidence>
<evidence type="ECO:0000256" key="10">
    <source>
        <dbReference type="ARBA" id="ARBA00022840"/>
    </source>
</evidence>
<keyword evidence="7 13" id="KW-0808">Transferase</keyword>
<dbReference type="AlphaFoldDB" id="A0A506UQU8"/>
<dbReference type="RefSeq" id="WP_165600167.1">
    <property type="nucleotide sequence ID" value="NZ_SORZ01000001.1"/>
</dbReference>
<dbReference type="HAMAP" id="MF_00409">
    <property type="entry name" value="LpxK"/>
    <property type="match status" value="1"/>
</dbReference>
<dbReference type="NCBIfam" id="TIGR00682">
    <property type="entry name" value="lpxK"/>
    <property type="match status" value="1"/>
</dbReference>